<protein>
    <submittedName>
        <fullName evidence="8">Unannotated protein</fullName>
    </submittedName>
</protein>
<sequence length="312" mass="35011">MMSDMASMPMSMPMPLPFTWGRIATFDVSWMTTVLLLLVLLLYLFGVRRYRTCTPGSSWSRKRTLSFVAGIICVFLATQSVIGVYDMTLFTDHMIQHLLLVMIAAALFAMAAPLELACTTLPGAAGRGFNRAVDSKVGEFLGYPAVGFILYAIFIPLTHLTSLFNLMLSQMWVHHLEQFAFVMIGYLFWRPVVAIEPSRHPLSPGLRMIYLALAVPVDTFTGLALVMSDHELFSTYSSMHRTWGPSLLTDLKTGGAVMWIGGDFLMLLAIFPIAFFWMRDEDSKIDDLDARLDAERLAAGLPFTRHEMHPHD</sequence>
<gene>
    <name evidence="7" type="ORF">UFOPK3164_00705</name>
    <name evidence="8" type="ORF">UFOPK3427_00486</name>
    <name evidence="9" type="ORF">UFOPK4112_00717</name>
</gene>
<dbReference type="EMBL" id="CAFABE010000024">
    <property type="protein sequence ID" value="CAB4825243.1"/>
    <property type="molecule type" value="Genomic_DNA"/>
</dbReference>
<evidence type="ECO:0000256" key="5">
    <source>
        <dbReference type="ARBA" id="ARBA00023136"/>
    </source>
</evidence>
<evidence type="ECO:0000256" key="4">
    <source>
        <dbReference type="ARBA" id="ARBA00022989"/>
    </source>
</evidence>
<evidence type="ECO:0000313" key="7">
    <source>
        <dbReference type="EMBL" id="CAB4825243.1"/>
    </source>
</evidence>
<dbReference type="GO" id="GO:0005886">
    <property type="term" value="C:plasma membrane"/>
    <property type="evidence" value="ECO:0007669"/>
    <property type="project" value="UniProtKB-SubCell"/>
</dbReference>
<dbReference type="Pfam" id="PF09678">
    <property type="entry name" value="Caa3_CtaG"/>
    <property type="match status" value="1"/>
</dbReference>
<keyword evidence="4 6" id="KW-1133">Transmembrane helix</keyword>
<comment type="subcellular location">
    <subcellularLocation>
        <location evidence="1">Cell membrane</location>
        <topology evidence="1">Multi-pass membrane protein</topology>
    </subcellularLocation>
</comment>
<feature type="transmembrane region" description="Helical" evidence="6">
    <location>
        <begin position="97"/>
        <end position="119"/>
    </location>
</feature>
<accession>A0A6J7D8K3</accession>
<organism evidence="8">
    <name type="scientific">freshwater metagenome</name>
    <dbReference type="NCBI Taxonomy" id="449393"/>
    <lineage>
        <taxon>unclassified sequences</taxon>
        <taxon>metagenomes</taxon>
        <taxon>ecological metagenomes</taxon>
    </lineage>
</organism>
<name>A0A6J7D8K3_9ZZZZ</name>
<dbReference type="EMBL" id="CAFBLT010000001">
    <property type="protein sequence ID" value="CAB4865930.1"/>
    <property type="molecule type" value="Genomic_DNA"/>
</dbReference>
<evidence type="ECO:0000256" key="1">
    <source>
        <dbReference type="ARBA" id="ARBA00004651"/>
    </source>
</evidence>
<evidence type="ECO:0000256" key="3">
    <source>
        <dbReference type="ARBA" id="ARBA00022692"/>
    </source>
</evidence>
<reference evidence="8" key="1">
    <citation type="submission" date="2020-05" db="EMBL/GenBank/DDBJ databases">
        <authorList>
            <person name="Chiriac C."/>
            <person name="Salcher M."/>
            <person name="Ghai R."/>
            <person name="Kavagutti S V."/>
        </authorList>
    </citation>
    <scope>NUCLEOTIDE SEQUENCE</scope>
</reference>
<feature type="transmembrane region" description="Helical" evidence="6">
    <location>
        <begin position="256"/>
        <end position="278"/>
    </location>
</feature>
<feature type="transmembrane region" description="Helical" evidence="6">
    <location>
        <begin position="140"/>
        <end position="160"/>
    </location>
</feature>
<feature type="transmembrane region" description="Helical" evidence="6">
    <location>
        <begin position="209"/>
        <end position="227"/>
    </location>
</feature>
<dbReference type="InterPro" id="IPR019108">
    <property type="entry name" value="Caa3_assmbl_CtaG-rel"/>
</dbReference>
<keyword evidence="3 6" id="KW-0812">Transmembrane</keyword>
<feature type="transmembrane region" description="Helical" evidence="6">
    <location>
        <begin position="65"/>
        <end position="85"/>
    </location>
</feature>
<keyword evidence="2" id="KW-1003">Cell membrane</keyword>
<keyword evidence="5 6" id="KW-0472">Membrane</keyword>
<feature type="transmembrane region" description="Helical" evidence="6">
    <location>
        <begin position="20"/>
        <end position="45"/>
    </location>
</feature>
<feature type="transmembrane region" description="Helical" evidence="6">
    <location>
        <begin position="172"/>
        <end position="189"/>
    </location>
</feature>
<evidence type="ECO:0000313" key="8">
    <source>
        <dbReference type="EMBL" id="CAB4865930.1"/>
    </source>
</evidence>
<evidence type="ECO:0000256" key="6">
    <source>
        <dbReference type="SAM" id="Phobius"/>
    </source>
</evidence>
<dbReference type="EMBL" id="CAFBPM010000005">
    <property type="protein sequence ID" value="CAB5017774.1"/>
    <property type="molecule type" value="Genomic_DNA"/>
</dbReference>
<evidence type="ECO:0000256" key="2">
    <source>
        <dbReference type="ARBA" id="ARBA00022475"/>
    </source>
</evidence>
<proteinExistence type="predicted"/>
<evidence type="ECO:0000313" key="9">
    <source>
        <dbReference type="EMBL" id="CAB5017774.1"/>
    </source>
</evidence>
<dbReference type="AlphaFoldDB" id="A0A6J7D8K3"/>